<dbReference type="AlphaFoldDB" id="A0A9P5XB04"/>
<dbReference type="Proteomes" id="UP000807342">
    <property type="component" value="Unassembled WGS sequence"/>
</dbReference>
<reference evidence="3" key="1">
    <citation type="submission" date="2020-11" db="EMBL/GenBank/DDBJ databases">
        <authorList>
            <consortium name="DOE Joint Genome Institute"/>
            <person name="Ahrendt S."/>
            <person name="Riley R."/>
            <person name="Andreopoulos W."/>
            <person name="Labutti K."/>
            <person name="Pangilinan J."/>
            <person name="Ruiz-Duenas F.J."/>
            <person name="Barrasa J.M."/>
            <person name="Sanchez-Garcia M."/>
            <person name="Camarero S."/>
            <person name="Miyauchi S."/>
            <person name="Serrano A."/>
            <person name="Linde D."/>
            <person name="Babiker R."/>
            <person name="Drula E."/>
            <person name="Ayuso-Fernandez I."/>
            <person name="Pacheco R."/>
            <person name="Padilla G."/>
            <person name="Ferreira P."/>
            <person name="Barriuso J."/>
            <person name="Kellner H."/>
            <person name="Castanera R."/>
            <person name="Alfaro M."/>
            <person name="Ramirez L."/>
            <person name="Pisabarro A.G."/>
            <person name="Kuo A."/>
            <person name="Tritt A."/>
            <person name="Lipzen A."/>
            <person name="He G."/>
            <person name="Yan M."/>
            <person name="Ng V."/>
            <person name="Cullen D."/>
            <person name="Martin F."/>
            <person name="Rosso M.-N."/>
            <person name="Henrissat B."/>
            <person name="Hibbett D."/>
            <person name="Martinez A.T."/>
            <person name="Grigoriev I.V."/>
        </authorList>
    </citation>
    <scope>NUCLEOTIDE SEQUENCE</scope>
    <source>
        <strain evidence="3">MF-IS2</strain>
    </source>
</reference>
<evidence type="ECO:0000256" key="1">
    <source>
        <dbReference type="ARBA" id="ARBA00022679"/>
    </source>
</evidence>
<dbReference type="PANTHER" id="PTHR35897:SF1">
    <property type="entry name" value="METHYLTRANSFERASE AUSD"/>
    <property type="match status" value="1"/>
</dbReference>
<comment type="caution">
    <text evidence="3">The sequence shown here is derived from an EMBL/GenBank/DDBJ whole genome shotgun (WGS) entry which is preliminary data.</text>
</comment>
<keyword evidence="1" id="KW-0808">Transferase</keyword>
<dbReference type="InterPro" id="IPR051654">
    <property type="entry name" value="Meroterpenoid_MTases"/>
</dbReference>
<dbReference type="PANTHER" id="PTHR35897">
    <property type="entry name" value="METHYLTRANSFERASE AUSD"/>
    <property type="match status" value="1"/>
</dbReference>
<evidence type="ECO:0000256" key="2">
    <source>
        <dbReference type="ARBA" id="ARBA00022691"/>
    </source>
</evidence>
<dbReference type="OrthoDB" id="2094832at2759"/>
<gene>
    <name evidence="3" type="ORF">P691DRAFT_761754</name>
</gene>
<accession>A0A9P5XB04</accession>
<proteinExistence type="predicted"/>
<name>A0A9P5XB04_9AGAR</name>
<protein>
    <submittedName>
        <fullName evidence="3">Uncharacterized protein</fullName>
    </submittedName>
</protein>
<sequence>MITGWRPIAKLPLDPSLLALQKEEAEFFRTLTGIKGDKELKEHIINVSSKAYETFPYPCIYNFLFTKLGMSRLPGYQRAFKLVQEHRGAILLDAACGFGNDLRKAVFDGWPVENAIAFDLDSSKASRHYS</sequence>
<keyword evidence="2" id="KW-0949">S-adenosyl-L-methionine</keyword>
<evidence type="ECO:0000313" key="3">
    <source>
        <dbReference type="EMBL" id="KAF9446315.1"/>
    </source>
</evidence>
<evidence type="ECO:0000313" key="4">
    <source>
        <dbReference type="Proteomes" id="UP000807342"/>
    </source>
</evidence>
<dbReference type="EMBL" id="MU151252">
    <property type="protein sequence ID" value="KAF9446315.1"/>
    <property type="molecule type" value="Genomic_DNA"/>
</dbReference>
<organism evidence="3 4">
    <name type="scientific">Macrolepiota fuliginosa MF-IS2</name>
    <dbReference type="NCBI Taxonomy" id="1400762"/>
    <lineage>
        <taxon>Eukaryota</taxon>
        <taxon>Fungi</taxon>
        <taxon>Dikarya</taxon>
        <taxon>Basidiomycota</taxon>
        <taxon>Agaricomycotina</taxon>
        <taxon>Agaricomycetes</taxon>
        <taxon>Agaricomycetidae</taxon>
        <taxon>Agaricales</taxon>
        <taxon>Agaricineae</taxon>
        <taxon>Agaricaceae</taxon>
        <taxon>Macrolepiota</taxon>
    </lineage>
</organism>
<dbReference type="GO" id="GO:0016740">
    <property type="term" value="F:transferase activity"/>
    <property type="evidence" value="ECO:0007669"/>
    <property type="project" value="UniProtKB-KW"/>
</dbReference>
<keyword evidence="4" id="KW-1185">Reference proteome</keyword>